<dbReference type="PANTHER" id="PTHR46652">
    <property type="entry name" value="LEUCINE-RICH REPEAT AND IQ DOMAIN-CONTAINING PROTEIN 1-RELATED"/>
    <property type="match status" value="1"/>
</dbReference>
<feature type="disulfide bond" evidence="4">
    <location>
        <begin position="354"/>
        <end position="363"/>
    </location>
</feature>
<evidence type="ECO:0000256" key="4">
    <source>
        <dbReference type="PROSITE-ProRule" id="PRU00076"/>
    </source>
</evidence>
<keyword evidence="3 4" id="KW-1015">Disulfide bond</keyword>
<evidence type="ECO:0000256" key="2">
    <source>
        <dbReference type="ARBA" id="ARBA00022737"/>
    </source>
</evidence>
<dbReference type="InterPro" id="IPR050836">
    <property type="entry name" value="SDS22/Internalin_LRR"/>
</dbReference>
<dbReference type="InterPro" id="IPR000742">
    <property type="entry name" value="EGF"/>
</dbReference>
<proteinExistence type="predicted"/>
<comment type="caution">
    <text evidence="4">Lacks conserved residue(s) required for the propagation of feature annotation.</text>
</comment>
<gene>
    <name evidence="6" type="ORF">ADUPG1_006533</name>
</gene>
<reference evidence="6" key="1">
    <citation type="submission" date="2022-03" db="EMBL/GenBank/DDBJ databases">
        <title>Draft genome sequence of Aduncisulcus paluster, a free-living microaerophilic Fornicata.</title>
        <authorList>
            <person name="Yuyama I."/>
            <person name="Kume K."/>
            <person name="Tamura T."/>
            <person name="Inagaki Y."/>
            <person name="Hashimoto T."/>
        </authorList>
    </citation>
    <scope>NUCLEOTIDE SEQUENCE</scope>
    <source>
        <strain evidence="6">NY0171</strain>
    </source>
</reference>
<keyword evidence="4" id="KW-0245">EGF-like domain</keyword>
<feature type="non-terminal residue" evidence="6">
    <location>
        <position position="840"/>
    </location>
</feature>
<feature type="domain" description="EGF-like" evidence="5">
    <location>
        <begin position="327"/>
        <end position="364"/>
    </location>
</feature>
<sequence>MLNWTGSLILSHNDSDGIGNITNIYGLQYFRQVITIELNDQLIEDLSPLSQLYSLQSLSMDNNSMLTDLSPLFGLINFSSFSCYECVNLLISSIQLSSVFPNGIWTNWRIYNNLNSESYYPCTLTNDTACMWFSSLYDSSNCSPFQDSAVYASQISSVGTGMNDIPDYCYWAAADLISLDLPLFYGGETLSGLKYFKELQNLTVTDYYDSLLDISDISFLTSLNQITISSVNTFDPFPIFSSSAPSSVTILNSSICHSGTQNEANNFFLTTFPSLTFCDISISSTCECDPTPSLADFKVCNNGVIQCAFGYTRVDNENGSSSCIKQELSICDMCSINSQCTQDAGSTLPPSCECKNGWYGDTCRAECPTDSDSACNGQGTCDNGVCECADNWYGYSCGFECPVIVSEDDGSEDQCGESSGHGNCDVTSNVCSCESEYEGEACEYVRFTNSTLKTAICDVLSLSTCNIIPSQMENLISLSIIDEISVTDLFGLKFAVNLEELTISGADLSDFDALLPISELLYLDYLNISDSNITDFDNIPSSVSDLDLSNSSQFLSNSFQSISSLFLSSLNISNTGIFSLSFDFSESNLVHSLSILNISGNSLENLSFLGDFIELTTLNISDVQVGDIPTSIQEEDVQYWIEDLLNLEFLEFSISIEDQNSLKCSDLSSIDAISSGKVCVESAPGSGAWYTTCASAFSAVYSSSGELSCVMTPSCDGGCAYGDECKIEDNGDASCQSVIVDPGLRAHVGSFITEQHKLDDMTFSMAALQTLTSTNSLSYSSSELTDLRGIEHMIHLTELDLSDCSQLSNVFSLHSLVGLQHLDLSNCALSSSVNGLSNLI</sequence>
<evidence type="ECO:0000256" key="3">
    <source>
        <dbReference type="ARBA" id="ARBA00023157"/>
    </source>
</evidence>
<keyword evidence="2" id="KW-0677">Repeat</keyword>
<keyword evidence="1" id="KW-0433">Leucine-rich repeat</keyword>
<comment type="caution">
    <text evidence="6">The sequence shown here is derived from an EMBL/GenBank/DDBJ whole genome shotgun (WGS) entry which is preliminary data.</text>
</comment>
<dbReference type="PANTHER" id="PTHR46652:SF3">
    <property type="entry name" value="LEUCINE-RICH REPEAT-CONTAINING PROTEIN 9"/>
    <property type="match status" value="1"/>
</dbReference>
<dbReference type="EMBL" id="BQXS01009975">
    <property type="protein sequence ID" value="GKT32356.1"/>
    <property type="molecule type" value="Genomic_DNA"/>
</dbReference>
<dbReference type="Gene3D" id="3.80.10.10">
    <property type="entry name" value="Ribonuclease Inhibitor"/>
    <property type="match status" value="3"/>
</dbReference>
<dbReference type="InterPro" id="IPR013111">
    <property type="entry name" value="EGF_extracell"/>
</dbReference>
<evidence type="ECO:0000313" key="7">
    <source>
        <dbReference type="Proteomes" id="UP001057375"/>
    </source>
</evidence>
<dbReference type="Gene3D" id="2.10.25.10">
    <property type="entry name" value="Laminin"/>
    <property type="match status" value="1"/>
</dbReference>
<organism evidence="6 7">
    <name type="scientific">Aduncisulcus paluster</name>
    <dbReference type="NCBI Taxonomy" id="2918883"/>
    <lineage>
        <taxon>Eukaryota</taxon>
        <taxon>Metamonada</taxon>
        <taxon>Carpediemonas-like organisms</taxon>
        <taxon>Aduncisulcus</taxon>
    </lineage>
</organism>
<evidence type="ECO:0000259" key="5">
    <source>
        <dbReference type="PROSITE" id="PS50026"/>
    </source>
</evidence>
<dbReference type="InterPro" id="IPR032675">
    <property type="entry name" value="LRR_dom_sf"/>
</dbReference>
<protein>
    <recommendedName>
        <fullName evidence="5">EGF-like domain-containing protein</fullName>
    </recommendedName>
</protein>
<keyword evidence="7" id="KW-1185">Reference proteome</keyword>
<evidence type="ECO:0000313" key="6">
    <source>
        <dbReference type="EMBL" id="GKT32356.1"/>
    </source>
</evidence>
<name>A0ABQ5KK92_9EUKA</name>
<dbReference type="PROSITE" id="PS00022">
    <property type="entry name" value="EGF_1"/>
    <property type="match status" value="2"/>
</dbReference>
<dbReference type="Pfam" id="PF07974">
    <property type="entry name" value="EGF_2"/>
    <property type="match status" value="1"/>
</dbReference>
<dbReference type="PROSITE" id="PS50026">
    <property type="entry name" value="EGF_3"/>
    <property type="match status" value="1"/>
</dbReference>
<evidence type="ECO:0000256" key="1">
    <source>
        <dbReference type="ARBA" id="ARBA00022614"/>
    </source>
</evidence>
<dbReference type="Proteomes" id="UP001057375">
    <property type="component" value="Unassembled WGS sequence"/>
</dbReference>
<accession>A0ABQ5KK92</accession>
<dbReference type="SUPFAM" id="SSF52058">
    <property type="entry name" value="L domain-like"/>
    <property type="match status" value="2"/>
</dbReference>